<reference evidence="3" key="3">
    <citation type="submission" date="2015-04" db="EMBL/GenBank/DDBJ databases">
        <title>Physiological reanalysis, assessment of diazotrophy, and genome sequences of multiple isolates of Streptomyces thermoautotrophicus.</title>
        <authorList>
            <person name="MacKellar D.C."/>
            <person name="Lieber L."/>
            <person name="Norman J."/>
            <person name="Bolger A."/>
            <person name="Tobin C."/>
            <person name="Murray J.W."/>
            <person name="Woodward J."/>
            <person name="Friesen M."/>
            <person name="Prell J."/>
        </authorList>
    </citation>
    <scope>NUCLEOTIDE SEQUENCE [LARGE SCALE GENOMIC DNA]</scope>
    <source>
        <strain evidence="3">H1</strain>
    </source>
</reference>
<dbReference type="Gene3D" id="3.20.20.10">
    <property type="entry name" value="Alanine racemase"/>
    <property type="match status" value="1"/>
</dbReference>
<gene>
    <name evidence="3" type="ORF">LI90_34</name>
    <name evidence="2" type="ORF">TH66_20660</name>
    <name evidence="4" type="ORF">TR74_18890</name>
</gene>
<proteinExistence type="predicted"/>
<reference evidence="5" key="4">
    <citation type="submission" date="2015-04" db="EMBL/GenBank/DDBJ databases">
        <title>Physiological reanalysis, assessment of diazotrophy, and genome sequences of multiple isolates of Streptomyces thermoautotrophicus.</title>
        <authorList>
            <person name="MacKellar D.C."/>
            <person name="Lieber L."/>
            <person name="Norman J."/>
            <person name="Bolger A."/>
            <person name="Tobin C."/>
            <person name="Murray J.W."/>
            <person name="Chang R."/>
            <person name="Ford T."/>
            <person name="Nguyen P.Q."/>
            <person name="Woodward J."/>
            <person name="Permingeat H."/>
            <person name="Joshi N.S."/>
            <person name="Silver P.A."/>
            <person name="Usadel B."/>
            <person name="Rutherford A.W."/>
            <person name="Friesen M."/>
            <person name="Prell J."/>
        </authorList>
    </citation>
    <scope>NUCLEOTIDE SEQUENCE [LARGE SCALE GENOMIC DNA]</scope>
    <source>
        <strain evidence="5">H1</strain>
    </source>
</reference>
<evidence type="ECO:0000313" key="7">
    <source>
        <dbReference type="Proteomes" id="UP000070659"/>
    </source>
</evidence>
<evidence type="ECO:0000313" key="4">
    <source>
        <dbReference type="EMBL" id="KWX07412.1"/>
    </source>
</evidence>
<evidence type="ECO:0000313" key="6">
    <source>
        <dbReference type="Proteomes" id="UP000070598"/>
    </source>
</evidence>
<dbReference type="PATRIC" id="fig|1469144.10.peg.103"/>
<dbReference type="Proteomes" id="UP000070659">
    <property type="component" value="Unassembled WGS sequence"/>
</dbReference>
<evidence type="ECO:0000259" key="1">
    <source>
        <dbReference type="Pfam" id="PF01168"/>
    </source>
</evidence>
<dbReference type="EMBL" id="JYIJ01000019">
    <property type="protein sequence ID" value="KWW97843.1"/>
    <property type="molecule type" value="Genomic_DNA"/>
</dbReference>
<dbReference type="InterPro" id="IPR001608">
    <property type="entry name" value="Ala_racemase_N"/>
</dbReference>
<evidence type="ECO:0000313" key="3">
    <source>
        <dbReference type="EMBL" id="KWW98414.1"/>
    </source>
</evidence>
<dbReference type="AlphaFoldDB" id="A0A132MJ95"/>
<dbReference type="OrthoDB" id="2986620at2"/>
<comment type="caution">
    <text evidence="2">The sequence shown here is derived from an EMBL/GenBank/DDBJ whole genome shotgun (WGS) entry which is preliminary data.</text>
</comment>
<dbReference type="EMBL" id="LAXD01000001">
    <property type="protein sequence ID" value="KWW98414.1"/>
    <property type="molecule type" value="Genomic_DNA"/>
</dbReference>
<protein>
    <submittedName>
        <fullName evidence="2 3">Alanine racemase</fullName>
    </submittedName>
</protein>
<dbReference type="SUPFAM" id="SSF51419">
    <property type="entry name" value="PLP-binding barrel"/>
    <property type="match status" value="1"/>
</dbReference>
<dbReference type="Proteomes" id="UP000070188">
    <property type="component" value="Unassembled WGS sequence"/>
</dbReference>
<accession>A0A132MJ95</accession>
<evidence type="ECO:0000313" key="2">
    <source>
        <dbReference type="EMBL" id="KWW97843.1"/>
    </source>
</evidence>
<dbReference type="InterPro" id="IPR029066">
    <property type="entry name" value="PLP-binding_barrel"/>
</dbReference>
<keyword evidence="5" id="KW-1185">Reference proteome</keyword>
<sequence>MPLTLYIDTEAWRAHQTAVLEANPGLIPVMKGNGYGFGNTRLAEEAAKLGVDRIAVGTVDEVAEVSPAFSGDVLVLSPYRPGDEPEGLPDSVIRTVSSIDGLKALAGRRVVIECLTSLRRHGVTEQDLIKLRPLLNDVRLEGFAVHLPLDRPAGVSPADEVATWLHRLHAAGMPPRVMYVSHLTPLEIADLAARFPHVTFRPRVGTRLWLGDRKAFQARATVLDVQRVARGERYGYRQRRALTDGYLVVVAGGTTHGVGLEAPKSVRGLVPRAKGVAIAGLATVNLALSPFRWAGRQRWFAEPPHMQVSVLFLPADVPPPAIGDELDVDVRMTITRFDRVVDR</sequence>
<reference evidence="6" key="2">
    <citation type="submission" date="2015-02" db="EMBL/GenBank/DDBJ databases">
        <title>Physiological reanalysis, assessment of diazotrophy, and genome sequences of multiple isolates of Streptomyces thermoautotrophicus.</title>
        <authorList>
            <person name="MacKellar D.C."/>
            <person name="Lieber L."/>
            <person name="Norman J."/>
            <person name="Bolger A."/>
            <person name="Tobin C."/>
            <person name="Murray J.W."/>
            <person name="Friesen M."/>
            <person name="Prell J."/>
        </authorList>
    </citation>
    <scope>NUCLEOTIDE SEQUENCE [LARGE SCALE GENOMIC DNA]</scope>
    <source>
        <strain evidence="6">UBT1</strain>
    </source>
</reference>
<dbReference type="Pfam" id="PF01168">
    <property type="entry name" value="Ala_racemase_N"/>
    <property type="match status" value="1"/>
</dbReference>
<feature type="domain" description="Alanine racemase N-terminal" evidence="1">
    <location>
        <begin position="13"/>
        <end position="149"/>
    </location>
</feature>
<dbReference type="STRING" id="1469144.LI90_34"/>
<dbReference type="Proteomes" id="UP000070598">
    <property type="component" value="Unassembled WGS sequence"/>
</dbReference>
<organism evidence="2 7">
    <name type="scientific">Carbonactinospora thermoautotrophica</name>
    <dbReference type="NCBI Taxonomy" id="1469144"/>
    <lineage>
        <taxon>Bacteria</taxon>
        <taxon>Bacillati</taxon>
        <taxon>Actinomycetota</taxon>
        <taxon>Actinomycetes</taxon>
        <taxon>Kitasatosporales</taxon>
        <taxon>Carbonactinosporaceae</taxon>
        <taxon>Carbonactinospora</taxon>
    </lineage>
</organism>
<name>A0A132MJ95_9ACTN</name>
<dbReference type="EMBL" id="JYIK01001058">
    <property type="protein sequence ID" value="KWX07412.1"/>
    <property type="molecule type" value="Genomic_DNA"/>
</dbReference>
<dbReference type="RefSeq" id="WP_066883126.1">
    <property type="nucleotide sequence ID" value="NZ_JYIJ01000019.1"/>
</dbReference>
<reference evidence="2 7" key="1">
    <citation type="submission" date="2015-02" db="EMBL/GenBank/DDBJ databases">
        <title>Physiological reanalysis, assessment of diazotrophy, and genome sequences of multiple isolates of Streptomyces thermoautotrophicus.</title>
        <authorList>
            <person name="MacKellar D.C."/>
            <person name="Lieber L."/>
            <person name="Norman J."/>
            <person name="Bolger A."/>
            <person name="Tobin C."/>
            <person name="Murray J.W."/>
            <person name="Prell J."/>
        </authorList>
    </citation>
    <scope>NUCLEOTIDE SEQUENCE [LARGE SCALE GENOMIC DNA]</scope>
    <source>
        <strain evidence="2 7">UBT1</strain>
    </source>
</reference>
<evidence type="ECO:0000313" key="5">
    <source>
        <dbReference type="Proteomes" id="UP000070188"/>
    </source>
</evidence>